<dbReference type="CDD" id="cd15496">
    <property type="entry name" value="PHD_PHF7_G2E3_like"/>
    <property type="match status" value="1"/>
</dbReference>
<keyword evidence="4" id="KW-0479">Metal-binding</keyword>
<dbReference type="InterPro" id="IPR042013">
    <property type="entry name" value="PHF7/G2E3_ePHD"/>
</dbReference>
<dbReference type="SUPFAM" id="SSF57903">
    <property type="entry name" value="FYVE/PHD zinc finger"/>
    <property type="match status" value="1"/>
</dbReference>
<keyword evidence="7" id="KW-0862">Zinc</keyword>
<evidence type="ECO:0000259" key="12">
    <source>
        <dbReference type="PROSITE" id="PS51805"/>
    </source>
</evidence>
<dbReference type="PANTHER" id="PTHR12420">
    <property type="entry name" value="PHD FINGER PROTEIN"/>
    <property type="match status" value="1"/>
</dbReference>
<dbReference type="PROSITE" id="PS51805">
    <property type="entry name" value="EPHD"/>
    <property type="match status" value="1"/>
</dbReference>
<evidence type="ECO:0000313" key="13">
    <source>
        <dbReference type="EMBL" id="KAK9409647.1"/>
    </source>
</evidence>
<dbReference type="Pfam" id="PF13771">
    <property type="entry name" value="zf-HC5HC2H"/>
    <property type="match status" value="1"/>
</dbReference>
<dbReference type="InterPro" id="IPR011011">
    <property type="entry name" value="Znf_FYVE_PHD"/>
</dbReference>
<dbReference type="InterPro" id="IPR001841">
    <property type="entry name" value="Znf_RING"/>
</dbReference>
<dbReference type="InterPro" id="IPR035983">
    <property type="entry name" value="Hect_E3_ubiquitin_ligase"/>
</dbReference>
<evidence type="ECO:0000256" key="1">
    <source>
        <dbReference type="ARBA" id="ARBA00004123"/>
    </source>
</evidence>
<dbReference type="FunFam" id="3.30.40.10:FF:000132">
    <property type="entry name" value="G2/M phase-specific E3 ubiquitin-protein ligase"/>
    <property type="match status" value="1"/>
</dbReference>
<dbReference type="GO" id="GO:0005634">
    <property type="term" value="C:nucleus"/>
    <property type="evidence" value="ECO:0007669"/>
    <property type="project" value="UniProtKB-SubCell"/>
</dbReference>
<evidence type="ECO:0000256" key="10">
    <source>
        <dbReference type="SAM" id="MobiDB-lite"/>
    </source>
</evidence>
<dbReference type="InterPro" id="IPR051188">
    <property type="entry name" value="PHD-type_Zinc_Finger"/>
</dbReference>
<dbReference type="CDD" id="cd15669">
    <property type="entry name" value="ePHD_PHF7_G2E3_like"/>
    <property type="match status" value="1"/>
</dbReference>
<keyword evidence="8" id="KW-0539">Nucleus</keyword>
<dbReference type="InterPro" id="IPR059102">
    <property type="entry name" value="PHD_PHF7/G2E3-like"/>
</dbReference>
<proteinExistence type="predicted"/>
<evidence type="ECO:0000259" key="11">
    <source>
        <dbReference type="PROSITE" id="PS50089"/>
    </source>
</evidence>
<dbReference type="GO" id="GO:0008270">
    <property type="term" value="F:zinc ion binding"/>
    <property type="evidence" value="ECO:0007669"/>
    <property type="project" value="UniProtKB-KW"/>
</dbReference>
<feature type="domain" description="RING-type" evidence="11">
    <location>
        <begin position="143"/>
        <end position="192"/>
    </location>
</feature>
<dbReference type="GO" id="GO:0004842">
    <property type="term" value="F:ubiquitin-protein transferase activity"/>
    <property type="evidence" value="ECO:0007669"/>
    <property type="project" value="InterPro"/>
</dbReference>
<dbReference type="Gene3D" id="3.30.40.10">
    <property type="entry name" value="Zinc/RING finger domain, C3HC4 (zinc finger)"/>
    <property type="match status" value="2"/>
</dbReference>
<comment type="pathway">
    <text evidence="2">Protein modification; protein ubiquitination.</text>
</comment>
<organism evidence="13 14">
    <name type="scientific">Crotalus adamanteus</name>
    <name type="common">Eastern diamondback rattlesnake</name>
    <dbReference type="NCBI Taxonomy" id="8729"/>
    <lineage>
        <taxon>Eukaryota</taxon>
        <taxon>Metazoa</taxon>
        <taxon>Chordata</taxon>
        <taxon>Craniata</taxon>
        <taxon>Vertebrata</taxon>
        <taxon>Euteleostomi</taxon>
        <taxon>Lepidosauria</taxon>
        <taxon>Squamata</taxon>
        <taxon>Bifurcata</taxon>
        <taxon>Unidentata</taxon>
        <taxon>Episquamata</taxon>
        <taxon>Toxicofera</taxon>
        <taxon>Serpentes</taxon>
        <taxon>Colubroidea</taxon>
        <taxon>Viperidae</taxon>
        <taxon>Crotalinae</taxon>
        <taxon>Crotalus</taxon>
    </lineage>
</organism>
<comment type="subcellular location">
    <subcellularLocation>
        <location evidence="1">Nucleus</location>
    </subcellularLocation>
</comment>
<evidence type="ECO:0000256" key="6">
    <source>
        <dbReference type="ARBA" id="ARBA00022786"/>
    </source>
</evidence>
<dbReference type="InterPro" id="IPR001965">
    <property type="entry name" value="Znf_PHD"/>
</dbReference>
<dbReference type="Pfam" id="PF26054">
    <property type="entry name" value="PHD_G2E3"/>
    <property type="match status" value="1"/>
</dbReference>
<evidence type="ECO:0000313" key="14">
    <source>
        <dbReference type="Proteomes" id="UP001474421"/>
    </source>
</evidence>
<comment type="caution">
    <text evidence="13">The sequence shown here is derived from an EMBL/GenBank/DDBJ whole genome shotgun (WGS) entry which is preliminary data.</text>
</comment>
<evidence type="ECO:0000256" key="9">
    <source>
        <dbReference type="PROSITE-ProRule" id="PRU00175"/>
    </source>
</evidence>
<protein>
    <submittedName>
        <fullName evidence="13">G2/M phase-specific E3 ubiquitin-protein ligase</fullName>
    </submittedName>
</protein>
<dbReference type="InterPro" id="IPR034732">
    <property type="entry name" value="EPHD"/>
</dbReference>
<sequence length="529" mass="60310">MSKNIIGCLQNLSCEFCQRTDDCPEKYGEKRTYEDYNLTVHYYCVLMSSGIWQRGEDEEGFYGFLPEDIQKEINRAARLKCTVCKKKGASIGCITSRCKQSYHFPCGIERGCLFQFRETFPSYCWKHRPTQKRLANCKGSSQCTICLELVEQAPAYNILTSPCCKNAWFHRECLQCQALSAGVYFFRCPVCNNKEKFQNEMLRMGIHIPEKDASWELEENAYQELLQHYQHCDIKRCLCKNGRDYSEPDSKWEIKCCQCCGSSGTHLACSSLTSWEQNWECMDCRTILAKSNGSAQKWRKRSLSIPEKANGDSLMEDPSPKCPRQSPGSHLGIHIRSPKMNSSLFEGGYSKNLSFDSQALKDNLYLEAGKMIAVSLVHGGSSPSFFSKTLFHCLAYGTENVKPTIEDVADVNILQAIEKIKSATTLGSLESAINDCSDYLASIGCLKSVTALCDKNILVNEILNHHVIKRTLLPFESFRQAYYVTNPRNFQQNFLVISLQFTVYRDQRRPDALISGWVTYRRQKVVSHL</sequence>
<keyword evidence="3" id="KW-0808">Transferase</keyword>
<dbReference type="SMART" id="SM00249">
    <property type="entry name" value="PHD"/>
    <property type="match status" value="2"/>
</dbReference>
<evidence type="ECO:0000256" key="4">
    <source>
        <dbReference type="ARBA" id="ARBA00022723"/>
    </source>
</evidence>
<accession>A0AAW1C788</accession>
<dbReference type="PROSITE" id="PS50089">
    <property type="entry name" value="ZF_RING_2"/>
    <property type="match status" value="1"/>
</dbReference>
<evidence type="ECO:0000256" key="3">
    <source>
        <dbReference type="ARBA" id="ARBA00022679"/>
    </source>
</evidence>
<dbReference type="AlphaFoldDB" id="A0AAW1C788"/>
<reference evidence="13 14" key="1">
    <citation type="journal article" date="2024" name="Proc. Natl. Acad. Sci. U.S.A.">
        <title>The genetic regulatory architecture and epigenomic basis for age-related changes in rattlesnake venom.</title>
        <authorList>
            <person name="Hogan M.P."/>
            <person name="Holding M.L."/>
            <person name="Nystrom G.S."/>
            <person name="Colston T.J."/>
            <person name="Bartlett D.A."/>
            <person name="Mason A.J."/>
            <person name="Ellsworth S.A."/>
            <person name="Rautsaw R.M."/>
            <person name="Lawrence K.C."/>
            <person name="Strickland J.L."/>
            <person name="He B."/>
            <person name="Fraser P."/>
            <person name="Margres M.J."/>
            <person name="Gilbert D.M."/>
            <person name="Gibbs H.L."/>
            <person name="Parkinson C.L."/>
            <person name="Rokyta D.R."/>
        </authorList>
    </citation>
    <scope>NUCLEOTIDE SEQUENCE [LARGE SCALE GENOMIC DNA]</scope>
    <source>
        <strain evidence="13">DRR0105</strain>
    </source>
</reference>
<dbReference type="InterPro" id="IPR013083">
    <property type="entry name" value="Znf_RING/FYVE/PHD"/>
</dbReference>
<feature type="region of interest" description="Disordered" evidence="10">
    <location>
        <begin position="308"/>
        <end position="328"/>
    </location>
</feature>
<evidence type="ECO:0000256" key="2">
    <source>
        <dbReference type="ARBA" id="ARBA00004906"/>
    </source>
</evidence>
<keyword evidence="6" id="KW-0833">Ubl conjugation pathway</keyword>
<feature type="domain" description="PHD-type" evidence="12">
    <location>
        <begin position="11"/>
        <end position="128"/>
    </location>
</feature>
<evidence type="ECO:0000256" key="7">
    <source>
        <dbReference type="ARBA" id="ARBA00022833"/>
    </source>
</evidence>
<dbReference type="Proteomes" id="UP001474421">
    <property type="component" value="Unassembled WGS sequence"/>
</dbReference>
<dbReference type="EMBL" id="JAOTOJ010000001">
    <property type="protein sequence ID" value="KAK9409647.1"/>
    <property type="molecule type" value="Genomic_DNA"/>
</dbReference>
<dbReference type="PANTHER" id="PTHR12420:SF37">
    <property type="entry name" value="G2_M PHASE-SPECIFIC E3 UBIQUITIN-PROTEIN LIGASE"/>
    <property type="match status" value="1"/>
</dbReference>
<keyword evidence="5 9" id="KW-0863">Zinc-finger</keyword>
<dbReference type="SUPFAM" id="SSF56204">
    <property type="entry name" value="Hect, E3 ligase catalytic domain"/>
    <property type="match status" value="1"/>
</dbReference>
<keyword evidence="14" id="KW-1185">Reference proteome</keyword>
<name>A0AAW1C788_CROAD</name>
<evidence type="ECO:0000256" key="8">
    <source>
        <dbReference type="ARBA" id="ARBA00023242"/>
    </source>
</evidence>
<evidence type="ECO:0000256" key="5">
    <source>
        <dbReference type="ARBA" id="ARBA00022771"/>
    </source>
</evidence>
<gene>
    <name evidence="13" type="ORF">NXF25_000822</name>
</gene>